<evidence type="ECO:0000313" key="3">
    <source>
        <dbReference type="Proteomes" id="UP000286246"/>
    </source>
</evidence>
<feature type="chain" id="PRO_5019516328" description="VCBS repeat protein" evidence="1">
    <location>
        <begin position="21"/>
        <end position="269"/>
    </location>
</feature>
<dbReference type="EMBL" id="RAPY01000001">
    <property type="protein sequence ID" value="RKE55733.1"/>
    <property type="molecule type" value="Genomic_DNA"/>
</dbReference>
<gene>
    <name evidence="2" type="ORF">DFQ12_0571</name>
</gene>
<dbReference type="OrthoDB" id="1372231at2"/>
<evidence type="ECO:0000256" key="1">
    <source>
        <dbReference type="SAM" id="SignalP"/>
    </source>
</evidence>
<dbReference type="RefSeq" id="WP_120257489.1">
    <property type="nucleotide sequence ID" value="NZ_RAPY01000001.1"/>
</dbReference>
<keyword evidence="3" id="KW-1185">Reference proteome</keyword>
<dbReference type="AlphaFoldDB" id="A0A420BGA2"/>
<accession>A0A420BGA2</accession>
<sequence length="269" mass="30645">MNSYSALTLLFGLLFIQACHSPTTKKDDTPIDSVATKDSSSLMSKDSTDLLLSAAADSSKGQIFLVRSYRIWEKEDPTAVLNKDWFDLYEREGKYYLEKVDYEIKDSYDECAQVPSKSVESKRNSLLFLNIKGLKPGAVENMKINHSEIWPKESVDYNFKKQRIVLKGLGDIKSTEVQTDEKGHEKLFHEVAHYKLNAAFGGAKEITLFQKDQYDHIFMSTQFVGDIDRDGQLDFIFSNPSHYEEEALLLFLSNGGKPLIFEASEQFDC</sequence>
<organism evidence="2 3">
    <name type="scientific">Sphingobacterium detergens</name>
    <dbReference type="NCBI Taxonomy" id="1145106"/>
    <lineage>
        <taxon>Bacteria</taxon>
        <taxon>Pseudomonadati</taxon>
        <taxon>Bacteroidota</taxon>
        <taxon>Sphingobacteriia</taxon>
        <taxon>Sphingobacteriales</taxon>
        <taxon>Sphingobacteriaceae</taxon>
        <taxon>Sphingobacterium</taxon>
    </lineage>
</organism>
<evidence type="ECO:0008006" key="4">
    <source>
        <dbReference type="Google" id="ProtNLM"/>
    </source>
</evidence>
<name>A0A420BGA2_SPHD1</name>
<dbReference type="Proteomes" id="UP000286246">
    <property type="component" value="Unassembled WGS sequence"/>
</dbReference>
<evidence type="ECO:0000313" key="2">
    <source>
        <dbReference type="EMBL" id="RKE55733.1"/>
    </source>
</evidence>
<feature type="signal peptide" evidence="1">
    <location>
        <begin position="1"/>
        <end position="20"/>
    </location>
</feature>
<proteinExistence type="predicted"/>
<comment type="caution">
    <text evidence="2">The sequence shown here is derived from an EMBL/GenBank/DDBJ whole genome shotgun (WGS) entry which is preliminary data.</text>
</comment>
<reference evidence="2 3" key="1">
    <citation type="submission" date="2018-09" db="EMBL/GenBank/DDBJ databases">
        <title>Genomic Encyclopedia of Type Strains, Phase III (KMG-III): the genomes of soil and plant-associated and newly described type strains.</title>
        <authorList>
            <person name="Whitman W."/>
        </authorList>
    </citation>
    <scope>NUCLEOTIDE SEQUENCE [LARGE SCALE GENOMIC DNA]</scope>
    <source>
        <strain evidence="2 3">CECT 7938</strain>
    </source>
</reference>
<keyword evidence="1" id="KW-0732">Signal</keyword>
<protein>
    <recommendedName>
        <fullName evidence="4">VCBS repeat protein</fullName>
    </recommendedName>
</protein>